<reference evidence="2 3" key="1">
    <citation type="journal article" date="2016" name="Nat. Commun.">
        <title>Thousands of microbial genomes shed light on interconnected biogeochemical processes in an aquifer system.</title>
        <authorList>
            <person name="Anantharaman K."/>
            <person name="Brown C.T."/>
            <person name="Hug L.A."/>
            <person name="Sharon I."/>
            <person name="Castelle C.J."/>
            <person name="Probst A.J."/>
            <person name="Thomas B.C."/>
            <person name="Singh A."/>
            <person name="Wilkins M.J."/>
            <person name="Karaoz U."/>
            <person name="Brodie E.L."/>
            <person name="Williams K.H."/>
            <person name="Hubbard S.S."/>
            <person name="Banfield J.F."/>
        </authorList>
    </citation>
    <scope>NUCLEOTIDE SEQUENCE [LARGE SCALE GENOMIC DNA]</scope>
</reference>
<comment type="caution">
    <text evidence="2">The sequence shown here is derived from an EMBL/GenBank/DDBJ whole genome shotgun (WGS) entry which is preliminary data.</text>
</comment>
<dbReference type="SUPFAM" id="SSF49363">
    <property type="entry name" value="Purple acid phosphatase, N-terminal domain"/>
    <property type="match status" value="1"/>
</dbReference>
<dbReference type="GO" id="GO:0003993">
    <property type="term" value="F:acid phosphatase activity"/>
    <property type="evidence" value="ECO:0007669"/>
    <property type="project" value="InterPro"/>
</dbReference>
<evidence type="ECO:0000313" key="2">
    <source>
        <dbReference type="EMBL" id="OGD71392.1"/>
    </source>
</evidence>
<dbReference type="AlphaFoldDB" id="A0A1F5EVI9"/>
<name>A0A1F5EVI9_9BACT</name>
<evidence type="ECO:0000313" key="3">
    <source>
        <dbReference type="Proteomes" id="UP000177390"/>
    </source>
</evidence>
<dbReference type="GO" id="GO:0046872">
    <property type="term" value="F:metal ion binding"/>
    <property type="evidence" value="ECO:0007669"/>
    <property type="project" value="InterPro"/>
</dbReference>
<dbReference type="Proteomes" id="UP000177390">
    <property type="component" value="Unassembled WGS sequence"/>
</dbReference>
<accession>A0A1F5EVI9</accession>
<feature type="transmembrane region" description="Helical" evidence="1">
    <location>
        <begin position="130"/>
        <end position="151"/>
    </location>
</feature>
<keyword evidence="1" id="KW-0472">Membrane</keyword>
<proteinExistence type="predicted"/>
<gene>
    <name evidence="2" type="ORF">A3D09_02640</name>
</gene>
<organism evidence="2 3">
    <name type="scientific">Candidatus Collierbacteria bacterium RIFCSPHIGHO2_02_FULL_49_10</name>
    <dbReference type="NCBI Taxonomy" id="1817723"/>
    <lineage>
        <taxon>Bacteria</taxon>
        <taxon>Candidatus Collieribacteriota</taxon>
    </lineage>
</organism>
<dbReference type="InterPro" id="IPR008963">
    <property type="entry name" value="Purple_acid_Pase-like_N"/>
</dbReference>
<evidence type="ECO:0000256" key="1">
    <source>
        <dbReference type="SAM" id="Phobius"/>
    </source>
</evidence>
<dbReference type="EMBL" id="MFAH01000027">
    <property type="protein sequence ID" value="OGD71392.1"/>
    <property type="molecule type" value="Genomic_DNA"/>
</dbReference>
<sequence>MICPECRQPLSEKEIITSDNQKALVYECFNCGGHFVPPLIANLIPQVTAQDLDSVTPKNTYPVVPSVVCSVCQATMVGITDSVVPKNVTVYTCPENHGNYFPLHQLFAFKRAQKTKLQYHQLWGIPIKSVFTVLLPVLAIFTAITAIPFTLNQLKSSQESRVKAGELVSNPLVSPISPNQVVISFTTRVASTSSLKLILSGGVQIFPGAVTPQTTHIINLDNLAPATPYQYEIIINDKSAGLYNFTTPGL</sequence>
<keyword evidence="1" id="KW-0812">Transmembrane</keyword>
<keyword evidence="1" id="KW-1133">Transmembrane helix</keyword>
<protein>
    <submittedName>
        <fullName evidence="2">Uncharacterized protein</fullName>
    </submittedName>
</protein>